<keyword evidence="2" id="KW-0812">Transmembrane</keyword>
<feature type="transmembrane region" description="Helical" evidence="2">
    <location>
        <begin position="21"/>
        <end position="44"/>
    </location>
</feature>
<dbReference type="EMBL" id="CM007387">
    <property type="protein sequence ID" value="ONK62521.1"/>
    <property type="molecule type" value="Genomic_DNA"/>
</dbReference>
<dbReference type="GO" id="GO:0034976">
    <property type="term" value="P:response to endoplasmic reticulum stress"/>
    <property type="evidence" value="ECO:0007669"/>
    <property type="project" value="TreeGrafter"/>
</dbReference>
<sequence>MLRFTVQLQHHARHHLPTFQLIFVHVIESLVFVPIMIGILFFLFEFYDDQLLLYRTPKHSSFGIKPDVPWKLAARRGDHGPQVPAGGRGVEDEGAGKGGGDAGDGLGNAGGMVVEMRISNCRRRSAWLFGEDENEAAALFGEGNTGFLHLSPCVI</sequence>
<dbReference type="AlphaFoldDB" id="A0A5P1ECS6"/>
<reference evidence="4" key="1">
    <citation type="journal article" date="2017" name="Nat. Commun.">
        <title>The asparagus genome sheds light on the origin and evolution of a young Y chromosome.</title>
        <authorList>
            <person name="Harkess A."/>
            <person name="Zhou J."/>
            <person name="Xu C."/>
            <person name="Bowers J.E."/>
            <person name="Van der Hulst R."/>
            <person name="Ayyampalayam S."/>
            <person name="Mercati F."/>
            <person name="Riccardi P."/>
            <person name="McKain M.R."/>
            <person name="Kakrana A."/>
            <person name="Tang H."/>
            <person name="Ray J."/>
            <person name="Groenendijk J."/>
            <person name="Arikit S."/>
            <person name="Mathioni S.M."/>
            <person name="Nakano M."/>
            <person name="Shan H."/>
            <person name="Telgmann-Rauber A."/>
            <person name="Kanno A."/>
            <person name="Yue Z."/>
            <person name="Chen H."/>
            <person name="Li W."/>
            <person name="Chen Y."/>
            <person name="Xu X."/>
            <person name="Zhang Y."/>
            <person name="Luo S."/>
            <person name="Chen H."/>
            <person name="Gao J."/>
            <person name="Mao Z."/>
            <person name="Pires J.C."/>
            <person name="Luo M."/>
            <person name="Kudrna D."/>
            <person name="Wing R.A."/>
            <person name="Meyers B.C."/>
            <person name="Yi K."/>
            <person name="Kong H."/>
            <person name="Lavrijsen P."/>
            <person name="Sunseri F."/>
            <person name="Falavigna A."/>
            <person name="Ye Y."/>
            <person name="Leebens-Mack J.H."/>
            <person name="Chen G."/>
        </authorList>
    </citation>
    <scope>NUCLEOTIDE SEQUENCE [LARGE SCALE GENOMIC DNA]</scope>
    <source>
        <strain evidence="4">cv. DH0086</strain>
    </source>
</reference>
<dbReference type="PANTHER" id="PTHR21650">
    <property type="entry name" value="MEMBRALIN/KINETOCHORE PROTEIN NUF2"/>
    <property type="match status" value="1"/>
</dbReference>
<evidence type="ECO:0000256" key="2">
    <source>
        <dbReference type="SAM" id="Phobius"/>
    </source>
</evidence>
<dbReference type="Gramene" id="ONK62521">
    <property type="protein sequence ID" value="ONK62521"/>
    <property type="gene ID" value="A4U43_C07F4950"/>
</dbReference>
<feature type="region of interest" description="Disordered" evidence="1">
    <location>
        <begin position="78"/>
        <end position="104"/>
    </location>
</feature>
<evidence type="ECO:0000256" key="1">
    <source>
        <dbReference type="SAM" id="MobiDB-lite"/>
    </source>
</evidence>
<dbReference type="PANTHER" id="PTHR21650:SF4">
    <property type="entry name" value="MEMBRALIN"/>
    <property type="match status" value="1"/>
</dbReference>
<protein>
    <submittedName>
        <fullName evidence="3">Uncharacterized protein</fullName>
    </submittedName>
</protein>
<proteinExistence type="predicted"/>
<accession>A0A5P1ECS6</accession>
<keyword evidence="2" id="KW-1133">Transmembrane helix</keyword>
<dbReference type="Proteomes" id="UP000243459">
    <property type="component" value="Chromosome 7"/>
</dbReference>
<keyword evidence="2" id="KW-0472">Membrane</keyword>
<keyword evidence="4" id="KW-1185">Reference proteome</keyword>
<gene>
    <name evidence="3" type="ORF">A4U43_C07F4950</name>
</gene>
<evidence type="ECO:0000313" key="4">
    <source>
        <dbReference type="Proteomes" id="UP000243459"/>
    </source>
</evidence>
<dbReference type="GO" id="GO:1904294">
    <property type="term" value="P:positive regulation of ERAD pathway"/>
    <property type="evidence" value="ECO:0007669"/>
    <property type="project" value="TreeGrafter"/>
</dbReference>
<evidence type="ECO:0000313" key="3">
    <source>
        <dbReference type="EMBL" id="ONK62521.1"/>
    </source>
</evidence>
<dbReference type="GO" id="GO:0005783">
    <property type="term" value="C:endoplasmic reticulum"/>
    <property type="evidence" value="ECO:0007669"/>
    <property type="project" value="TreeGrafter"/>
</dbReference>
<organism evidence="3 4">
    <name type="scientific">Asparagus officinalis</name>
    <name type="common">Garden asparagus</name>
    <dbReference type="NCBI Taxonomy" id="4686"/>
    <lineage>
        <taxon>Eukaryota</taxon>
        <taxon>Viridiplantae</taxon>
        <taxon>Streptophyta</taxon>
        <taxon>Embryophyta</taxon>
        <taxon>Tracheophyta</taxon>
        <taxon>Spermatophyta</taxon>
        <taxon>Magnoliopsida</taxon>
        <taxon>Liliopsida</taxon>
        <taxon>Asparagales</taxon>
        <taxon>Asparagaceae</taxon>
        <taxon>Asparagoideae</taxon>
        <taxon>Asparagus</taxon>
    </lineage>
</organism>
<name>A0A5P1ECS6_ASPOF</name>